<dbReference type="AlphaFoldDB" id="A0A0E0BHJ7"/>
<keyword evidence="4" id="KW-1185">Reference proteome</keyword>
<accession>A0A0E0BHJ7</accession>
<feature type="compositionally biased region" description="Low complexity" evidence="1">
    <location>
        <begin position="323"/>
        <end position="338"/>
    </location>
</feature>
<feature type="compositionally biased region" description="Basic and acidic residues" evidence="1">
    <location>
        <begin position="269"/>
        <end position="278"/>
    </location>
</feature>
<feature type="compositionally biased region" description="Low complexity" evidence="1">
    <location>
        <begin position="245"/>
        <end position="268"/>
    </location>
</feature>
<dbReference type="Proteomes" id="UP000026961">
    <property type="component" value="Chromosome 11"/>
</dbReference>
<feature type="signal peptide" evidence="2">
    <location>
        <begin position="1"/>
        <end position="23"/>
    </location>
</feature>
<name>A0A0E0BHJ7_9ORYZ</name>
<sequence length="350" mass="34757">MAAAPITLLVLSLLLLAVAAATAATFPTTMNAYTPATGVADAGAAAGAAAGANAASNIAAGAAAGMAADAADSAAANIGAYIPEAGYNPGKLCDNAVVMDSCVEVLPRIPGALTAPDYRALAVILDAYAWKLVQGSRQIADSMRAAEKLGHTMDKCISTCILGLGAAEAYLAALQPLPVEDRLHSIHNGLSALFRDGSDVPAAYSTGCPAGSIRNVDEESVVATFRNVYAVLDLLEQDLSQVYSSATPSTTTPAKPAAEAPAAEAAAALEKECDDAAKPETSTPTLEAKAYDNAAGAPAAATAAKESSTPATATPVAQAYDNAGAGAAKEEPAAAAAKESSKDNYGGASQ</sequence>
<keyword evidence="2" id="KW-0732">Signal</keyword>
<feature type="region of interest" description="Disordered" evidence="1">
    <location>
        <begin position="245"/>
        <end position="350"/>
    </location>
</feature>
<reference evidence="3" key="1">
    <citation type="submission" date="2015-04" db="UniProtKB">
        <authorList>
            <consortium name="EnsemblPlants"/>
        </authorList>
    </citation>
    <scope>IDENTIFICATION</scope>
</reference>
<organism evidence="3">
    <name type="scientific">Oryza glumipatula</name>
    <dbReference type="NCBI Taxonomy" id="40148"/>
    <lineage>
        <taxon>Eukaryota</taxon>
        <taxon>Viridiplantae</taxon>
        <taxon>Streptophyta</taxon>
        <taxon>Embryophyta</taxon>
        <taxon>Tracheophyta</taxon>
        <taxon>Spermatophyta</taxon>
        <taxon>Magnoliopsida</taxon>
        <taxon>Liliopsida</taxon>
        <taxon>Poales</taxon>
        <taxon>Poaceae</taxon>
        <taxon>BOP clade</taxon>
        <taxon>Oryzoideae</taxon>
        <taxon>Oryzeae</taxon>
        <taxon>Oryzinae</taxon>
        <taxon>Oryza</taxon>
    </lineage>
</organism>
<evidence type="ECO:0008006" key="5">
    <source>
        <dbReference type="Google" id="ProtNLM"/>
    </source>
</evidence>
<protein>
    <recommendedName>
        <fullName evidence="5">Pectinesterase inhibitor domain-containing protein</fullName>
    </recommendedName>
</protein>
<proteinExistence type="predicted"/>
<feature type="compositionally biased region" description="Low complexity" evidence="1">
    <location>
        <begin position="291"/>
        <end position="314"/>
    </location>
</feature>
<evidence type="ECO:0000313" key="4">
    <source>
        <dbReference type="Proteomes" id="UP000026961"/>
    </source>
</evidence>
<feature type="chain" id="PRO_5002355092" description="Pectinesterase inhibitor domain-containing protein" evidence="2">
    <location>
        <begin position="24"/>
        <end position="350"/>
    </location>
</feature>
<dbReference type="EnsemblPlants" id="OGLUM11G08730.1">
    <property type="protein sequence ID" value="OGLUM11G08730.1"/>
    <property type="gene ID" value="OGLUM11G08730"/>
</dbReference>
<evidence type="ECO:0000256" key="2">
    <source>
        <dbReference type="SAM" id="SignalP"/>
    </source>
</evidence>
<reference evidence="3" key="2">
    <citation type="submission" date="2018-05" db="EMBL/GenBank/DDBJ databases">
        <title>OgluRS3 (Oryza glumaepatula Reference Sequence Version 3).</title>
        <authorList>
            <person name="Zhang J."/>
            <person name="Kudrna D."/>
            <person name="Lee S."/>
            <person name="Talag J."/>
            <person name="Welchert J."/>
            <person name="Wing R.A."/>
        </authorList>
    </citation>
    <scope>NUCLEOTIDE SEQUENCE [LARGE SCALE GENOMIC DNA]</scope>
</reference>
<dbReference type="Gramene" id="OGLUM11G08730.1">
    <property type="protein sequence ID" value="OGLUM11G08730.1"/>
    <property type="gene ID" value="OGLUM11G08730"/>
</dbReference>
<evidence type="ECO:0000313" key="3">
    <source>
        <dbReference type="EnsemblPlants" id="OGLUM11G08730.1"/>
    </source>
</evidence>
<dbReference type="HOGENOM" id="CLU_067945_0_0_1"/>
<evidence type="ECO:0000256" key="1">
    <source>
        <dbReference type="SAM" id="MobiDB-lite"/>
    </source>
</evidence>